<organism evidence="2 3">
    <name type="scientific">Eumeta variegata</name>
    <name type="common">Bagworm moth</name>
    <name type="synonym">Eumeta japonica</name>
    <dbReference type="NCBI Taxonomy" id="151549"/>
    <lineage>
        <taxon>Eukaryota</taxon>
        <taxon>Metazoa</taxon>
        <taxon>Ecdysozoa</taxon>
        <taxon>Arthropoda</taxon>
        <taxon>Hexapoda</taxon>
        <taxon>Insecta</taxon>
        <taxon>Pterygota</taxon>
        <taxon>Neoptera</taxon>
        <taxon>Endopterygota</taxon>
        <taxon>Lepidoptera</taxon>
        <taxon>Glossata</taxon>
        <taxon>Ditrysia</taxon>
        <taxon>Tineoidea</taxon>
        <taxon>Psychidae</taxon>
        <taxon>Oiketicinae</taxon>
        <taxon>Eumeta</taxon>
    </lineage>
</organism>
<name>A0A4C1YIR8_EUMVA</name>
<accession>A0A4C1YIR8</accession>
<evidence type="ECO:0000256" key="1">
    <source>
        <dbReference type="SAM" id="MobiDB-lite"/>
    </source>
</evidence>
<feature type="region of interest" description="Disordered" evidence="1">
    <location>
        <begin position="52"/>
        <end position="73"/>
    </location>
</feature>
<proteinExistence type="predicted"/>
<evidence type="ECO:0000313" key="3">
    <source>
        <dbReference type="Proteomes" id="UP000299102"/>
    </source>
</evidence>
<protein>
    <submittedName>
        <fullName evidence="2">Uncharacterized protein</fullName>
    </submittedName>
</protein>
<reference evidence="2 3" key="1">
    <citation type="journal article" date="2019" name="Commun. Biol.">
        <title>The bagworm genome reveals a unique fibroin gene that provides high tensile strength.</title>
        <authorList>
            <person name="Kono N."/>
            <person name="Nakamura H."/>
            <person name="Ohtoshi R."/>
            <person name="Tomita M."/>
            <person name="Numata K."/>
            <person name="Arakawa K."/>
        </authorList>
    </citation>
    <scope>NUCLEOTIDE SEQUENCE [LARGE SCALE GENOMIC DNA]</scope>
</reference>
<keyword evidence="3" id="KW-1185">Reference proteome</keyword>
<sequence>MKELFALGFVQVRTVIGSRIRIESGQGTESKTGAESQLKAGVKLRKGLGLKTSVGSESKTRRGLRMTSIDTKDEKNHSMSMLTELWTLIIGKSHLQERAKKRLPGQLVYW</sequence>
<dbReference type="Proteomes" id="UP000299102">
    <property type="component" value="Unassembled WGS sequence"/>
</dbReference>
<evidence type="ECO:0000313" key="2">
    <source>
        <dbReference type="EMBL" id="GBP76076.1"/>
    </source>
</evidence>
<dbReference type="EMBL" id="BGZK01001275">
    <property type="protein sequence ID" value="GBP76076.1"/>
    <property type="molecule type" value="Genomic_DNA"/>
</dbReference>
<dbReference type="AlphaFoldDB" id="A0A4C1YIR8"/>
<comment type="caution">
    <text evidence="2">The sequence shown here is derived from an EMBL/GenBank/DDBJ whole genome shotgun (WGS) entry which is preliminary data.</text>
</comment>
<gene>
    <name evidence="2" type="ORF">EVAR_46944_1</name>
</gene>